<dbReference type="Gene3D" id="1.25.40.10">
    <property type="entry name" value="Tetratricopeptide repeat domain"/>
    <property type="match status" value="5"/>
</dbReference>
<keyword evidence="1" id="KW-0677">Repeat</keyword>
<keyword evidence="2 3" id="KW-0802">TPR repeat</keyword>
<keyword evidence="5" id="KW-1185">Reference proteome</keyword>
<feature type="repeat" description="TPR" evidence="3">
    <location>
        <begin position="979"/>
        <end position="1012"/>
    </location>
</feature>
<dbReference type="SMART" id="SM00028">
    <property type="entry name" value="TPR"/>
    <property type="match status" value="11"/>
</dbReference>
<feature type="repeat" description="TPR" evidence="3">
    <location>
        <begin position="901"/>
        <end position="934"/>
    </location>
</feature>
<evidence type="ECO:0000256" key="2">
    <source>
        <dbReference type="ARBA" id="ARBA00022803"/>
    </source>
</evidence>
<dbReference type="InterPro" id="IPR019734">
    <property type="entry name" value="TPR_rpt"/>
</dbReference>
<dbReference type="SUPFAM" id="SSF57850">
    <property type="entry name" value="RING/U-box"/>
    <property type="match status" value="1"/>
</dbReference>
<dbReference type="InterPro" id="IPR013083">
    <property type="entry name" value="Znf_RING/FYVE/PHD"/>
</dbReference>
<evidence type="ECO:0000313" key="4">
    <source>
        <dbReference type="EMBL" id="RIA80220.1"/>
    </source>
</evidence>
<dbReference type="InterPro" id="IPR011990">
    <property type="entry name" value="TPR-like_helical_dom_sf"/>
</dbReference>
<protein>
    <recommendedName>
        <fullName evidence="6">TPR-like protein</fullName>
    </recommendedName>
</protein>
<feature type="repeat" description="TPR" evidence="3">
    <location>
        <begin position="935"/>
        <end position="968"/>
    </location>
</feature>
<feature type="repeat" description="TPR" evidence="3">
    <location>
        <begin position="591"/>
        <end position="624"/>
    </location>
</feature>
<feature type="repeat" description="TPR" evidence="3">
    <location>
        <begin position="625"/>
        <end position="658"/>
    </location>
</feature>
<dbReference type="Gene3D" id="3.30.40.10">
    <property type="entry name" value="Zinc/RING finger domain, C3HC4 (zinc finger)"/>
    <property type="match status" value="1"/>
</dbReference>
<dbReference type="PANTHER" id="PTHR44858">
    <property type="entry name" value="TETRATRICOPEPTIDE REPEAT PROTEIN 6"/>
    <property type="match status" value="1"/>
</dbReference>
<name>A0A397S183_9GLOM</name>
<feature type="repeat" description="TPR" evidence="3">
    <location>
        <begin position="726"/>
        <end position="759"/>
    </location>
</feature>
<dbReference type="Pfam" id="PF13431">
    <property type="entry name" value="TPR_17"/>
    <property type="match status" value="1"/>
</dbReference>
<dbReference type="SUPFAM" id="SSF48452">
    <property type="entry name" value="TPR-like"/>
    <property type="match status" value="2"/>
</dbReference>
<dbReference type="AlphaFoldDB" id="A0A397S183"/>
<feature type="repeat" description="TPR" evidence="3">
    <location>
        <begin position="1015"/>
        <end position="1048"/>
    </location>
</feature>
<dbReference type="PROSITE" id="PS50005">
    <property type="entry name" value="TPR"/>
    <property type="match status" value="7"/>
</dbReference>
<dbReference type="PANTHER" id="PTHR44858:SF1">
    <property type="entry name" value="UDP-N-ACETYLGLUCOSAMINE--PEPTIDE N-ACETYLGLUCOSAMINYLTRANSFERASE SPINDLY-RELATED"/>
    <property type="match status" value="1"/>
</dbReference>
<proteinExistence type="predicted"/>
<dbReference type="Pfam" id="PF13181">
    <property type="entry name" value="TPR_8"/>
    <property type="match status" value="5"/>
</dbReference>
<dbReference type="Proteomes" id="UP000265703">
    <property type="component" value="Unassembled WGS sequence"/>
</dbReference>
<gene>
    <name evidence="4" type="ORF">C1645_839104</name>
</gene>
<dbReference type="EMBL" id="QKYT01001019">
    <property type="protein sequence ID" value="RIA80220.1"/>
    <property type="molecule type" value="Genomic_DNA"/>
</dbReference>
<evidence type="ECO:0000313" key="5">
    <source>
        <dbReference type="Proteomes" id="UP000265703"/>
    </source>
</evidence>
<dbReference type="OrthoDB" id="2314162at2759"/>
<evidence type="ECO:0000256" key="3">
    <source>
        <dbReference type="PROSITE-ProRule" id="PRU00339"/>
    </source>
</evidence>
<comment type="caution">
    <text evidence="4">The sequence shown here is derived from an EMBL/GenBank/DDBJ whole genome shotgun (WGS) entry which is preliminary data.</text>
</comment>
<sequence length="1181" mass="137710">MDIINENGDCEPVNDQRVYELIDRIRNCDSRSSSDYFSLKSLLEDHSNLLSNNVLETVLEVLSDPSIYTLHDEETTIMLELHLRTLLAAVYAFSCSESCLKQNPRYDLFIRLMEFAKFQISGDVLRSKDVETISTNEKIFMRNYNIGFLLWILRDMIHDMYAMFNQTSDITVVDLDIVEDERITSDVNTQLLKVFNFKNPVSSWYSQWKKLFIILQNLINSKNLDERILLEQLWSYGLEELKQPKDEWDDTIQNINALILHGNDPTIARSLWFGILDLSQELATTTQSLANLVFIYYLALQSLQNAPNIHIRSKAIEVLIIISKKHKMLNAQFVIDFQDMLKVLREVSSNHAVKFQKLFNIISRRCLVAQNIIFHKSQFNDQITSGLDRNIKADDQSQKQIYDILSSELTCPITQDMSEKFQKLPCGHFLSVQAIETWSDECRSKEKLFSCCLCRSEFQFEEIQDEQISAMHQGLYQQLILVKDISNIQNNMNILGKLAPFSLINSNQEIRGKKKTLGMFKKAHPAYSKAKTAIKEEKFPIAIFWLNRLLDNWPDSYSIRCERAYALQQLGDFHQSICDLNIAVHFNPKKIQAWCLLGSVYHQMENNKLALLHVTKALNLEPTNQQGLLTRGLIYTKMNRTNDALKDFDTLLNLDSHKMISSQSTSKISSILQMLHLERIIFNNTINKDPIVECLRKRSMIYFKKNKFQLVKQDLDRLLYWEPKDRDALLLRGKTHQLMNEFDLAIEDFDKALTMDPRDSWVINRRARCLSEIGRRREAINDSNTALKYNPSNGYFYTSRSYIVTSFGYLDQALDYAHLASIIDRSNKENVYRRAWAYFHLQQYGDAIHDLEIPISDLDDDDPENAWKWSLGGFILHFFKKEHDDAFTYFNKAIELDPDLVDIYCYRGQLYTFCGEYDKALQDLNNAIGILSHETYLYQNLGHLYYEMGEYNLALETLNNAEKLLSGYHSNFPNQIARSRILTYRGMTYHKLEKYTEALDNLNQAIEIQVNNHDVVPIVERGLLYYSMGEMDKALIDLEEGLKITPKNDYICQSLRNARLCKGKIYLSREQNIEATDEIEESKILNSSLQNRWNTDFTLSKERKDEIKQIIEVGNDLLREARAGFEDGKIIFDRQTFNKILSQWEKVLEIEPFNPQSYPVVSALRLMRKYHQDLIKPSPID</sequence>
<dbReference type="InterPro" id="IPR050498">
    <property type="entry name" value="Ycf3"/>
</dbReference>
<dbReference type="STRING" id="658196.A0A397S183"/>
<accession>A0A397S183</accession>
<organism evidence="4 5">
    <name type="scientific">Glomus cerebriforme</name>
    <dbReference type="NCBI Taxonomy" id="658196"/>
    <lineage>
        <taxon>Eukaryota</taxon>
        <taxon>Fungi</taxon>
        <taxon>Fungi incertae sedis</taxon>
        <taxon>Mucoromycota</taxon>
        <taxon>Glomeromycotina</taxon>
        <taxon>Glomeromycetes</taxon>
        <taxon>Glomerales</taxon>
        <taxon>Glomeraceae</taxon>
        <taxon>Glomus</taxon>
    </lineage>
</organism>
<evidence type="ECO:0000256" key="1">
    <source>
        <dbReference type="ARBA" id="ARBA00022737"/>
    </source>
</evidence>
<reference evidence="4 5" key="1">
    <citation type="submission" date="2018-06" db="EMBL/GenBank/DDBJ databases">
        <title>Comparative genomics reveals the genomic features of Rhizophagus irregularis, R. cerebriforme, R. diaphanum and Gigaspora rosea, and their symbiotic lifestyle signature.</title>
        <authorList>
            <person name="Morin E."/>
            <person name="San Clemente H."/>
            <person name="Chen E.C.H."/>
            <person name="De La Providencia I."/>
            <person name="Hainaut M."/>
            <person name="Kuo A."/>
            <person name="Kohler A."/>
            <person name="Murat C."/>
            <person name="Tang N."/>
            <person name="Roy S."/>
            <person name="Loubradou J."/>
            <person name="Henrissat B."/>
            <person name="Grigoriev I.V."/>
            <person name="Corradi N."/>
            <person name="Roux C."/>
            <person name="Martin F.M."/>
        </authorList>
    </citation>
    <scope>NUCLEOTIDE SEQUENCE [LARGE SCALE GENOMIC DNA]</scope>
    <source>
        <strain evidence="4 5">DAOM 227022</strain>
    </source>
</reference>
<evidence type="ECO:0008006" key="6">
    <source>
        <dbReference type="Google" id="ProtNLM"/>
    </source>
</evidence>